<dbReference type="InterPro" id="IPR004843">
    <property type="entry name" value="Calcineurin-like_PHP"/>
</dbReference>
<dbReference type="STRING" id="1802158.A2827_01190"/>
<dbReference type="InterPro" id="IPR029052">
    <property type="entry name" value="Metallo-depent_PP-like"/>
</dbReference>
<feature type="domain" description="Calcineurin-like phosphoesterase" evidence="2">
    <location>
        <begin position="1"/>
        <end position="200"/>
    </location>
</feature>
<dbReference type="InterPro" id="IPR050535">
    <property type="entry name" value="DNA_Repair-Maintenance_Comp"/>
</dbReference>
<organism evidence="3 4">
    <name type="scientific">Candidatus Spechtbacteria bacterium RIFCSPHIGHO2_01_FULL_43_30</name>
    <dbReference type="NCBI Taxonomy" id="1802158"/>
    <lineage>
        <taxon>Bacteria</taxon>
        <taxon>Candidatus Spechtiibacteriota</taxon>
    </lineage>
</organism>
<dbReference type="EMBL" id="MHOD01000027">
    <property type="protein sequence ID" value="OGZ57587.1"/>
    <property type="molecule type" value="Genomic_DNA"/>
</dbReference>
<dbReference type="AlphaFoldDB" id="A0A1G2H549"/>
<keyword evidence="1" id="KW-0378">Hydrolase</keyword>
<proteinExistence type="predicted"/>
<sequence length="378" mass="42215">MKIFHIADVQLGKQFKYLGDKARVQREQVKETFHRVLSMAVDEKVGVIAVAGDLFDTNYPSLDLVNFIKGEFKFLKERGIRICIVPGHHDALTVDGIYNRERFDDEFENVFIFRNPLGEAKEYADCGLAVFAKPNISSTSTKTPFPDVSQFKSEMKTKILLAHGDLQIPGKSADNYHPISISEIENMEGIDYVALGHWHSLKDCSAYSKGFKVPVFYSGSPELVDKDQYGSGNILIVDFEQSSPKITVVPVGKRKSLRISLDVSSFLSAGDIKEKIASAGDENTILQVELAGINVNNIFLNTNIMEEELSNAVFHIDIGDKTHLALNDLPEYPDKLVQGQFVKIMRDKISLIKDAEDKKIHEDALQFGLAELDGTEVI</sequence>
<reference evidence="3 4" key="1">
    <citation type="journal article" date="2016" name="Nat. Commun.">
        <title>Thousands of microbial genomes shed light on interconnected biogeochemical processes in an aquifer system.</title>
        <authorList>
            <person name="Anantharaman K."/>
            <person name="Brown C.T."/>
            <person name="Hug L.A."/>
            <person name="Sharon I."/>
            <person name="Castelle C.J."/>
            <person name="Probst A.J."/>
            <person name="Thomas B.C."/>
            <person name="Singh A."/>
            <person name="Wilkins M.J."/>
            <person name="Karaoz U."/>
            <person name="Brodie E.L."/>
            <person name="Williams K.H."/>
            <person name="Hubbard S.S."/>
            <person name="Banfield J.F."/>
        </authorList>
    </citation>
    <scope>NUCLEOTIDE SEQUENCE [LARGE SCALE GENOMIC DNA]</scope>
</reference>
<evidence type="ECO:0000259" key="2">
    <source>
        <dbReference type="Pfam" id="PF00149"/>
    </source>
</evidence>
<evidence type="ECO:0000313" key="3">
    <source>
        <dbReference type="EMBL" id="OGZ57587.1"/>
    </source>
</evidence>
<dbReference type="Proteomes" id="UP000177932">
    <property type="component" value="Unassembled WGS sequence"/>
</dbReference>
<evidence type="ECO:0000256" key="1">
    <source>
        <dbReference type="ARBA" id="ARBA00022801"/>
    </source>
</evidence>
<name>A0A1G2H549_9BACT</name>
<accession>A0A1G2H549</accession>
<dbReference type="GO" id="GO:0016787">
    <property type="term" value="F:hydrolase activity"/>
    <property type="evidence" value="ECO:0007669"/>
    <property type="project" value="UniProtKB-KW"/>
</dbReference>
<gene>
    <name evidence="3" type="ORF">A2827_01190</name>
</gene>
<dbReference type="Gene3D" id="3.60.21.10">
    <property type="match status" value="1"/>
</dbReference>
<dbReference type="Pfam" id="PF00149">
    <property type="entry name" value="Metallophos"/>
    <property type="match status" value="1"/>
</dbReference>
<dbReference type="PANTHER" id="PTHR30337">
    <property type="entry name" value="COMPONENT OF ATP-DEPENDENT DSDNA EXONUCLEASE"/>
    <property type="match status" value="1"/>
</dbReference>
<dbReference type="SUPFAM" id="SSF56300">
    <property type="entry name" value="Metallo-dependent phosphatases"/>
    <property type="match status" value="1"/>
</dbReference>
<dbReference type="CDD" id="cd00840">
    <property type="entry name" value="MPP_Mre11_N"/>
    <property type="match status" value="1"/>
</dbReference>
<comment type="caution">
    <text evidence="3">The sequence shown here is derived from an EMBL/GenBank/DDBJ whole genome shotgun (WGS) entry which is preliminary data.</text>
</comment>
<dbReference type="InterPro" id="IPR041796">
    <property type="entry name" value="Mre11_N"/>
</dbReference>
<evidence type="ECO:0000313" key="4">
    <source>
        <dbReference type="Proteomes" id="UP000177932"/>
    </source>
</evidence>
<protein>
    <recommendedName>
        <fullName evidence="2">Calcineurin-like phosphoesterase domain-containing protein</fullName>
    </recommendedName>
</protein>